<sequence length="66" mass="7665">MEKFSDLRIPVALGFHFPRLIQPNESGKIFPKNQAETIKSKMDQIKPQYSPIWKRYSSGKEKSTPN</sequence>
<protein>
    <submittedName>
        <fullName evidence="1">Uncharacterized protein</fullName>
    </submittedName>
</protein>
<organism evidence="1 2">
    <name type="scientific">Senna tora</name>
    <dbReference type="NCBI Taxonomy" id="362788"/>
    <lineage>
        <taxon>Eukaryota</taxon>
        <taxon>Viridiplantae</taxon>
        <taxon>Streptophyta</taxon>
        <taxon>Embryophyta</taxon>
        <taxon>Tracheophyta</taxon>
        <taxon>Spermatophyta</taxon>
        <taxon>Magnoliopsida</taxon>
        <taxon>eudicotyledons</taxon>
        <taxon>Gunneridae</taxon>
        <taxon>Pentapetalae</taxon>
        <taxon>rosids</taxon>
        <taxon>fabids</taxon>
        <taxon>Fabales</taxon>
        <taxon>Fabaceae</taxon>
        <taxon>Caesalpinioideae</taxon>
        <taxon>Cassia clade</taxon>
        <taxon>Senna</taxon>
    </lineage>
</organism>
<keyword evidence="2" id="KW-1185">Reference proteome</keyword>
<accession>A0A834VZZ0</accession>
<name>A0A834VZZ0_9FABA</name>
<proteinExistence type="predicted"/>
<gene>
    <name evidence="1" type="ORF">G2W53_043013</name>
</gene>
<dbReference type="AlphaFoldDB" id="A0A834VZZ0"/>
<dbReference type="Proteomes" id="UP000634136">
    <property type="component" value="Unassembled WGS sequence"/>
</dbReference>
<evidence type="ECO:0000313" key="1">
    <source>
        <dbReference type="EMBL" id="KAF7803902.1"/>
    </source>
</evidence>
<comment type="caution">
    <text evidence="1">The sequence shown here is derived from an EMBL/GenBank/DDBJ whole genome shotgun (WGS) entry which is preliminary data.</text>
</comment>
<evidence type="ECO:0000313" key="2">
    <source>
        <dbReference type="Proteomes" id="UP000634136"/>
    </source>
</evidence>
<reference evidence="1" key="1">
    <citation type="submission" date="2020-09" db="EMBL/GenBank/DDBJ databases">
        <title>Genome-Enabled Discovery of Anthraquinone Biosynthesis in Senna tora.</title>
        <authorList>
            <person name="Kang S.-H."/>
            <person name="Pandey R.P."/>
            <person name="Lee C.-M."/>
            <person name="Sim J.-S."/>
            <person name="Jeong J.-T."/>
            <person name="Choi B.-S."/>
            <person name="Jung M."/>
            <person name="Ginzburg D."/>
            <person name="Zhao K."/>
            <person name="Won S.Y."/>
            <person name="Oh T.-J."/>
            <person name="Yu Y."/>
            <person name="Kim N.-H."/>
            <person name="Lee O.R."/>
            <person name="Lee T.-H."/>
            <person name="Bashyal P."/>
            <person name="Kim T.-S."/>
            <person name="Lee W.-H."/>
            <person name="Kawkins C."/>
            <person name="Kim C.-K."/>
            <person name="Kim J.S."/>
            <person name="Ahn B.O."/>
            <person name="Rhee S.Y."/>
            <person name="Sohng J.K."/>
        </authorList>
    </citation>
    <scope>NUCLEOTIDE SEQUENCE</scope>
    <source>
        <tissue evidence="1">Leaf</tissue>
    </source>
</reference>
<dbReference type="EMBL" id="JAAIUW010000013">
    <property type="protein sequence ID" value="KAF7803902.1"/>
    <property type="molecule type" value="Genomic_DNA"/>
</dbReference>